<evidence type="ECO:0000313" key="2">
    <source>
        <dbReference type="EMBL" id="GAV93188.1"/>
    </source>
</evidence>
<feature type="compositionally biased region" description="Basic and acidic residues" evidence="1">
    <location>
        <begin position="45"/>
        <end position="70"/>
    </location>
</feature>
<feature type="compositionally biased region" description="Basic and acidic residues" evidence="1">
    <location>
        <begin position="21"/>
        <end position="31"/>
    </location>
</feature>
<feature type="region of interest" description="Disordered" evidence="1">
    <location>
        <begin position="327"/>
        <end position="363"/>
    </location>
</feature>
<comment type="caution">
    <text evidence="2">The sequence shown here is derived from an EMBL/GenBank/DDBJ whole genome shotgun (WGS) entry which is preliminary data.</text>
</comment>
<organism evidence="2">
    <name type="scientific">Chionoecetes opilio bacilliform virus</name>
    <dbReference type="NCBI Taxonomy" id="1825681"/>
    <lineage>
        <taxon>Viruses</taxon>
        <taxon>Viruses incertae sedis</taxon>
        <taxon>Naldaviricetes</taxon>
        <taxon>Nimaviridae</taxon>
    </lineage>
</organism>
<proteinExistence type="predicted"/>
<gene>
    <name evidence="2" type="ORF">SCV_065</name>
</gene>
<evidence type="ECO:0000256" key="1">
    <source>
        <dbReference type="SAM" id="MobiDB-lite"/>
    </source>
</evidence>
<feature type="compositionally biased region" description="Basic residues" evidence="1">
    <location>
        <begin position="11"/>
        <end position="20"/>
    </location>
</feature>
<accession>A0A1Q3DLX4</accession>
<sequence>MFATSPINLNHHYHHHHHHEGGKQEPDERQRDKKVRKHKRRDRRHRVDMESDEQYKNDEQKRWDDTDPDKILMKDEPTTSDMGWNQVSCVNITEATRLLFMTLDSSSVNMLIAHLPGGCFSAVAINEMKRAIERLNIAQFYLNQQDDITGDYEYITSSDDTFATAVRATAAAAASAAASAAAAAASATSAAVSAASTIDVSNVSTQTYIYRSTPIIGGDIDSILNITTASDNICTNANNNDDHGETGNEHKSEVIFRTPLTHNRPRRRCIKRGGVQHSRRRHNNHMSVVTLTNALHHSPNLGSNTLRFKKLRKAAIVARALNSKPYPYESSSYCPTSEDDTASFRNDPSYDISRETDPGSGSDVVDYEVMVAPHPSEWDFSLSK</sequence>
<protein>
    <submittedName>
        <fullName evidence="2">Uncharacterized protein</fullName>
    </submittedName>
</protein>
<dbReference type="EMBL" id="BDLS01000002">
    <property type="protein sequence ID" value="GAV93188.1"/>
    <property type="molecule type" value="Genomic_DNA"/>
</dbReference>
<reference evidence="2" key="1">
    <citation type="submission" date="2017-01" db="EMBL/GenBank/DDBJ databases">
        <title>Draft genome sequence of uncultured bacilliform virus purified from snow crab.</title>
        <authorList>
            <person name="Takano T."/>
        </authorList>
    </citation>
    <scope>NUCLEOTIDE SEQUENCE</scope>
    <source>
        <strain evidence="2">Isolate_1</strain>
    </source>
</reference>
<feature type="region of interest" description="Disordered" evidence="1">
    <location>
        <begin position="1"/>
        <end position="70"/>
    </location>
</feature>
<name>A0A1Q3DLX4_9VIRU</name>
<feature type="compositionally biased region" description="Basic residues" evidence="1">
    <location>
        <begin position="32"/>
        <end position="44"/>
    </location>
</feature>